<evidence type="ECO:0000313" key="3">
    <source>
        <dbReference type="Proteomes" id="UP000235116"/>
    </source>
</evidence>
<dbReference type="InterPro" id="IPR029058">
    <property type="entry name" value="AB_hydrolase_fold"/>
</dbReference>
<gene>
    <name evidence="2" type="ORF">Kalk_08790</name>
</gene>
<evidence type="ECO:0000259" key="1">
    <source>
        <dbReference type="Pfam" id="PF00561"/>
    </source>
</evidence>
<dbReference type="Gene3D" id="3.40.50.1820">
    <property type="entry name" value="alpha/beta hydrolase"/>
    <property type="match status" value="1"/>
</dbReference>
<sequence>MKLIMKLIIGLIAVVLLATATLVAATWQPDRKVEELTERWAPAPSQFISVNGQAVHLRDEGPKSDPTPIVLLHGTSASLHTWDGWADKLSQTRRVIRFDLPGFGLTGPAANGDYSLDAYVDFVTSVLNSIGVKRCILAGNSLGGSIAWRTTVAHPERVEKLILVDAGGYPFKPESMPIAFVISQIPVLNHVMELTLPRAAVESSVRNVYGDPAKVSEELIDRYFELALREGNRAALRERFAQLEYTDQSGLVKTIQQPTLVLWGAEDHLIPTSIAKRFEQDLPNGKLITFDGLGHVPHEEDPATTLAAVEAFLQ</sequence>
<dbReference type="PRINTS" id="PR00111">
    <property type="entry name" value="ABHYDROLASE"/>
</dbReference>
<organism evidence="2 3">
    <name type="scientific">Ketobacter alkanivorans</name>
    <dbReference type="NCBI Taxonomy" id="1917421"/>
    <lineage>
        <taxon>Bacteria</taxon>
        <taxon>Pseudomonadati</taxon>
        <taxon>Pseudomonadota</taxon>
        <taxon>Gammaproteobacteria</taxon>
        <taxon>Pseudomonadales</taxon>
        <taxon>Ketobacteraceae</taxon>
        <taxon>Ketobacter</taxon>
    </lineage>
</organism>
<dbReference type="EMBL" id="CP022684">
    <property type="protein sequence ID" value="AUM12512.1"/>
    <property type="molecule type" value="Genomic_DNA"/>
</dbReference>
<dbReference type="OrthoDB" id="9780744at2"/>
<dbReference type="PANTHER" id="PTHR46438:SF11">
    <property type="entry name" value="LIPASE-RELATED"/>
    <property type="match status" value="1"/>
</dbReference>
<accession>A0A2K9LJQ7</accession>
<reference evidence="3" key="1">
    <citation type="submission" date="2017-08" db="EMBL/GenBank/DDBJ databases">
        <title>Direct submision.</title>
        <authorList>
            <person name="Kim S.-J."/>
            <person name="Rhee S.-K."/>
        </authorList>
    </citation>
    <scope>NUCLEOTIDE SEQUENCE [LARGE SCALE GENOMIC DNA]</scope>
    <source>
        <strain evidence="3">GI5</strain>
    </source>
</reference>
<dbReference type="SUPFAM" id="SSF53474">
    <property type="entry name" value="alpha/beta-Hydrolases"/>
    <property type="match status" value="1"/>
</dbReference>
<proteinExistence type="predicted"/>
<dbReference type="Pfam" id="PF00561">
    <property type="entry name" value="Abhydrolase_1"/>
    <property type="match status" value="1"/>
</dbReference>
<dbReference type="RefSeq" id="WP_101893879.1">
    <property type="nucleotide sequence ID" value="NZ_CP022684.1"/>
</dbReference>
<dbReference type="PANTHER" id="PTHR46438">
    <property type="entry name" value="ALPHA/BETA-HYDROLASES SUPERFAMILY PROTEIN"/>
    <property type="match status" value="1"/>
</dbReference>
<dbReference type="AlphaFoldDB" id="A0A2K9LJQ7"/>
<dbReference type="InterPro" id="IPR000073">
    <property type="entry name" value="AB_hydrolase_1"/>
</dbReference>
<dbReference type="KEGG" id="kak:Kalk_08790"/>
<protein>
    <submittedName>
        <fullName evidence="2">Alpha/beta hydrolase</fullName>
    </submittedName>
</protein>
<dbReference type="GO" id="GO:0016787">
    <property type="term" value="F:hydrolase activity"/>
    <property type="evidence" value="ECO:0007669"/>
    <property type="project" value="UniProtKB-KW"/>
</dbReference>
<name>A0A2K9LJQ7_9GAMM</name>
<keyword evidence="2" id="KW-0378">Hydrolase</keyword>
<evidence type="ECO:0000313" key="2">
    <source>
        <dbReference type="EMBL" id="AUM12512.1"/>
    </source>
</evidence>
<keyword evidence="3" id="KW-1185">Reference proteome</keyword>
<feature type="domain" description="AB hydrolase-1" evidence="1">
    <location>
        <begin position="68"/>
        <end position="302"/>
    </location>
</feature>
<dbReference type="Proteomes" id="UP000235116">
    <property type="component" value="Chromosome"/>
</dbReference>